<protein>
    <submittedName>
        <fullName evidence="1">Uncharacterized protein</fullName>
    </submittedName>
</protein>
<dbReference type="Proteomes" id="UP000252995">
    <property type="component" value="Unassembled WGS sequence"/>
</dbReference>
<reference evidence="1 2" key="1">
    <citation type="submission" date="2018-06" db="EMBL/GenBank/DDBJ databases">
        <title>Freshwater and sediment microbial communities from various areas in North America, analyzing microbe dynamics in response to fracking.</title>
        <authorList>
            <person name="Lamendella R."/>
        </authorList>
    </citation>
    <scope>NUCLEOTIDE SEQUENCE [LARGE SCALE GENOMIC DNA]</scope>
    <source>
        <strain evidence="1 2">114J</strain>
    </source>
</reference>
<comment type="caution">
    <text evidence="1">The sequence shown here is derived from an EMBL/GenBank/DDBJ whole genome shotgun (WGS) entry which is preliminary data.</text>
</comment>
<dbReference type="EMBL" id="QNRO01000001">
    <property type="protein sequence ID" value="RBP33836.1"/>
    <property type="molecule type" value="Genomic_DNA"/>
</dbReference>
<dbReference type="AlphaFoldDB" id="A0A366GYL2"/>
<proteinExistence type="predicted"/>
<evidence type="ECO:0000313" key="2">
    <source>
        <dbReference type="Proteomes" id="UP000252995"/>
    </source>
</evidence>
<evidence type="ECO:0000313" key="1">
    <source>
        <dbReference type="EMBL" id="RBP33836.1"/>
    </source>
</evidence>
<gene>
    <name evidence="1" type="ORF">DET50_101179</name>
</gene>
<accession>A0A366GYL2</accession>
<name>A0A366GYL2_9GAMM</name>
<organism evidence="1 2">
    <name type="scientific">Marinobacter pelagius</name>
    <dbReference type="NCBI Taxonomy" id="379482"/>
    <lineage>
        <taxon>Bacteria</taxon>
        <taxon>Pseudomonadati</taxon>
        <taxon>Pseudomonadota</taxon>
        <taxon>Gammaproteobacteria</taxon>
        <taxon>Pseudomonadales</taxon>
        <taxon>Marinobacteraceae</taxon>
        <taxon>Marinobacter</taxon>
    </lineage>
</organism>
<sequence>MLRVGKRQFWALLRPGSKLLLRSEKMGIIF</sequence>